<sequence length="247" mass="28168">MAFPQIKKLRPHEVEVLSKSDQQIVNFNGIALKTYRYPNSGPKIFLVHGWEGHGGNFSDIIEKLVLKNYHIFTFDAPSHGSSSASKNSIFDFPESVQFLLEKERPDHIVSHSFGAVATTFALNNKPEISIKKYVLLSNPDRFIDRINFVAEQAGITERLKNKLIKKVANETGQDLKLLSVSNFVQNVSVEKALIIHDKNDKIQPQRDPENVNKVWDISSLEIIEGTGHFRMLRTQFVIDRIIIFIQE</sequence>
<dbReference type="GO" id="GO:0016787">
    <property type="term" value="F:hydrolase activity"/>
    <property type="evidence" value="ECO:0007669"/>
    <property type="project" value="UniProtKB-KW"/>
</dbReference>
<feature type="domain" description="AB hydrolase-1" evidence="1">
    <location>
        <begin position="44"/>
        <end position="142"/>
    </location>
</feature>
<dbReference type="InterPro" id="IPR029058">
    <property type="entry name" value="AB_hydrolase_fold"/>
</dbReference>
<dbReference type="EMBL" id="JAABOQ010000008">
    <property type="protein sequence ID" value="NER18891.1"/>
    <property type="molecule type" value="Genomic_DNA"/>
</dbReference>
<reference evidence="2 3" key="1">
    <citation type="submission" date="2020-01" db="EMBL/GenBank/DDBJ databases">
        <title>Spongiivirga citrea KCTC 32990T.</title>
        <authorList>
            <person name="Wang G."/>
        </authorList>
    </citation>
    <scope>NUCLEOTIDE SEQUENCE [LARGE SCALE GENOMIC DNA]</scope>
    <source>
        <strain evidence="2 3">KCTC 32990</strain>
    </source>
</reference>
<evidence type="ECO:0000259" key="1">
    <source>
        <dbReference type="Pfam" id="PF00561"/>
    </source>
</evidence>
<dbReference type="Gene3D" id="3.40.50.1820">
    <property type="entry name" value="alpha/beta hydrolase"/>
    <property type="match status" value="1"/>
</dbReference>
<evidence type="ECO:0000313" key="3">
    <source>
        <dbReference type="Proteomes" id="UP000474296"/>
    </source>
</evidence>
<dbReference type="InterPro" id="IPR000073">
    <property type="entry name" value="AB_hydrolase_1"/>
</dbReference>
<dbReference type="Pfam" id="PF00561">
    <property type="entry name" value="Abhydrolase_1"/>
    <property type="match status" value="1"/>
</dbReference>
<proteinExistence type="predicted"/>
<dbReference type="Proteomes" id="UP000474296">
    <property type="component" value="Unassembled WGS sequence"/>
</dbReference>
<name>A0A6M0CLX6_9FLAO</name>
<keyword evidence="3" id="KW-1185">Reference proteome</keyword>
<comment type="caution">
    <text evidence="2">The sequence shown here is derived from an EMBL/GenBank/DDBJ whole genome shotgun (WGS) entry which is preliminary data.</text>
</comment>
<gene>
    <name evidence="2" type="ORF">GWK10_16865</name>
</gene>
<dbReference type="AlphaFoldDB" id="A0A6M0CLX6"/>
<dbReference type="PANTHER" id="PTHR42886:SF29">
    <property type="entry name" value="PUMMELIG, ISOFORM A"/>
    <property type="match status" value="1"/>
</dbReference>
<dbReference type="PANTHER" id="PTHR42886">
    <property type="entry name" value="RE40534P-RELATED"/>
    <property type="match status" value="1"/>
</dbReference>
<protein>
    <submittedName>
        <fullName evidence="2">Alpha/beta fold hydrolase</fullName>
    </submittedName>
</protein>
<evidence type="ECO:0000313" key="2">
    <source>
        <dbReference type="EMBL" id="NER18891.1"/>
    </source>
</evidence>
<accession>A0A6M0CLX6</accession>
<dbReference type="SUPFAM" id="SSF53474">
    <property type="entry name" value="alpha/beta-Hydrolases"/>
    <property type="match status" value="1"/>
</dbReference>
<keyword evidence="2" id="KW-0378">Hydrolase</keyword>
<organism evidence="2 3">
    <name type="scientific">Spongiivirga citrea</name>
    <dbReference type="NCBI Taxonomy" id="1481457"/>
    <lineage>
        <taxon>Bacteria</taxon>
        <taxon>Pseudomonadati</taxon>
        <taxon>Bacteroidota</taxon>
        <taxon>Flavobacteriia</taxon>
        <taxon>Flavobacteriales</taxon>
        <taxon>Flavobacteriaceae</taxon>
        <taxon>Spongiivirga</taxon>
    </lineage>
</organism>
<dbReference type="RefSeq" id="WP_164033579.1">
    <property type="nucleotide sequence ID" value="NZ_JAABOQ010000008.1"/>
</dbReference>